<dbReference type="Proteomes" id="UP001529510">
    <property type="component" value="Unassembled WGS sequence"/>
</dbReference>
<comment type="caution">
    <text evidence="2">The sequence shown here is derived from an EMBL/GenBank/DDBJ whole genome shotgun (WGS) entry which is preliminary data.</text>
</comment>
<evidence type="ECO:0000313" key="3">
    <source>
        <dbReference type="Proteomes" id="UP001529510"/>
    </source>
</evidence>
<feature type="non-terminal residue" evidence="2">
    <location>
        <position position="1"/>
    </location>
</feature>
<evidence type="ECO:0000256" key="1">
    <source>
        <dbReference type="SAM" id="MobiDB-lite"/>
    </source>
</evidence>
<feature type="compositionally biased region" description="Acidic residues" evidence="1">
    <location>
        <begin position="90"/>
        <end position="102"/>
    </location>
</feature>
<dbReference type="AlphaFoldDB" id="A0ABD0Q8V5"/>
<dbReference type="EMBL" id="JAMKFB020000011">
    <property type="protein sequence ID" value="KAL0181321.1"/>
    <property type="molecule type" value="Genomic_DNA"/>
</dbReference>
<keyword evidence="3" id="KW-1185">Reference proteome</keyword>
<organism evidence="2 3">
    <name type="scientific">Cirrhinus mrigala</name>
    <name type="common">Mrigala</name>
    <dbReference type="NCBI Taxonomy" id="683832"/>
    <lineage>
        <taxon>Eukaryota</taxon>
        <taxon>Metazoa</taxon>
        <taxon>Chordata</taxon>
        <taxon>Craniata</taxon>
        <taxon>Vertebrata</taxon>
        <taxon>Euteleostomi</taxon>
        <taxon>Actinopterygii</taxon>
        <taxon>Neopterygii</taxon>
        <taxon>Teleostei</taxon>
        <taxon>Ostariophysi</taxon>
        <taxon>Cypriniformes</taxon>
        <taxon>Cyprinidae</taxon>
        <taxon>Labeoninae</taxon>
        <taxon>Labeonini</taxon>
        <taxon>Cirrhinus</taxon>
    </lineage>
</organism>
<reference evidence="2 3" key="1">
    <citation type="submission" date="2024-05" db="EMBL/GenBank/DDBJ databases">
        <title>Genome sequencing and assembly of Indian major carp, Cirrhinus mrigala (Hamilton, 1822).</title>
        <authorList>
            <person name="Mohindra V."/>
            <person name="Chowdhury L.M."/>
            <person name="Lal K."/>
            <person name="Jena J.K."/>
        </authorList>
    </citation>
    <scope>NUCLEOTIDE SEQUENCE [LARGE SCALE GENOMIC DNA]</scope>
    <source>
        <strain evidence="2">CM1030</strain>
        <tissue evidence="2">Blood</tissue>
    </source>
</reference>
<evidence type="ECO:0000313" key="2">
    <source>
        <dbReference type="EMBL" id="KAL0181321.1"/>
    </source>
</evidence>
<sequence length="117" mass="12933">EVARILACLVSQEMKLQAVMENLHRQQRAKLLMEQAGQSHSPAPTGEELKAISASETEQAQIAALAAMRAVAAGLQRADSPMSEHSSRGDEEDEEEDEEEGEEQYKDMMGSEEEEQM</sequence>
<protein>
    <submittedName>
        <fullName evidence="2">Uncharacterized protein</fullName>
    </submittedName>
</protein>
<gene>
    <name evidence="2" type="ORF">M9458_023727</name>
</gene>
<accession>A0ABD0Q8V5</accession>
<name>A0ABD0Q8V5_CIRMR</name>
<feature type="region of interest" description="Disordered" evidence="1">
    <location>
        <begin position="73"/>
        <end position="117"/>
    </location>
</feature>
<proteinExistence type="predicted"/>